<evidence type="ECO:0000256" key="5">
    <source>
        <dbReference type="ARBA" id="ARBA00023027"/>
    </source>
</evidence>
<evidence type="ECO:0000256" key="1">
    <source>
        <dbReference type="ARBA" id="ARBA00022630"/>
    </source>
</evidence>
<evidence type="ECO:0000256" key="2">
    <source>
        <dbReference type="ARBA" id="ARBA00022729"/>
    </source>
</evidence>
<gene>
    <name evidence="7" type="ORF">H9819_01745</name>
</gene>
<evidence type="ECO:0000259" key="6">
    <source>
        <dbReference type="Pfam" id="PF01593"/>
    </source>
</evidence>
<evidence type="ECO:0000313" key="8">
    <source>
        <dbReference type="Proteomes" id="UP000824023"/>
    </source>
</evidence>
<organism evidence="7 8">
    <name type="scientific">Candidatus Bacteroides merdipullorum</name>
    <dbReference type="NCBI Taxonomy" id="2838474"/>
    <lineage>
        <taxon>Bacteria</taxon>
        <taxon>Pseudomonadati</taxon>
        <taxon>Bacteroidota</taxon>
        <taxon>Bacteroidia</taxon>
        <taxon>Bacteroidales</taxon>
        <taxon>Bacteroidaceae</taxon>
        <taxon>Bacteroides</taxon>
    </lineage>
</organism>
<dbReference type="PANTHER" id="PTHR46091">
    <property type="entry name" value="BLR7054 PROTEIN"/>
    <property type="match status" value="1"/>
</dbReference>
<evidence type="ECO:0000256" key="4">
    <source>
        <dbReference type="ARBA" id="ARBA00022857"/>
    </source>
</evidence>
<protein>
    <submittedName>
        <fullName evidence="7">NAD(P)/FAD-dependent oxidoreductase</fullName>
    </submittedName>
</protein>
<dbReference type="InterPro" id="IPR052206">
    <property type="entry name" value="Retinol_saturase"/>
</dbReference>
<keyword evidence="3" id="KW-0274">FAD</keyword>
<dbReference type="InterPro" id="IPR036188">
    <property type="entry name" value="FAD/NAD-bd_sf"/>
</dbReference>
<sequence>MKYDVIVIGAGLGGLECGYLLSRAGRRVLVLERGARPGGCLQGYRRDGLFFDTGFHYVGGVGEGESLYPVFRYLGLDDLPWQRLDQAFDLVTLGGHTFPIVQGFDAFAEALAAEFPAERAALHRYADLLQEVSRRQLDAWNPADNGKSAVFFGRLLSTGAWDYVQENFRDPLLREVLGGNGLTMELRRRSLPLFSFAHCQAGYQEGSWRLRGGGEQIVRRLVSGIRQCGGTVLCWAEVRELVEKDGRLVAALSADGEAYEADAFVSDVHPAVTCTWLENSRALRKAYRHRLEATDNTFGLCTVSLRLKPHALPYRNCNHYVYAGRDSWEFYLAEGPVGGVLLSSPVSDDGYTRQLDLLTPLTWEHCRRWAGTTMGHRGEDYLALKRRLAGECLALAGRVIPGIDTCVEACYVSTPLTFRDYTCTPQGSAYGMRKDFRHPLMALLSPRTPLPNLWLTGQNLVLHGVHGVTMTALHTCAELLGKEWIWNNVLNK</sequence>
<keyword evidence="5" id="KW-0520">NAD</keyword>
<reference evidence="7" key="1">
    <citation type="journal article" date="2021" name="PeerJ">
        <title>Extensive microbial diversity within the chicken gut microbiome revealed by metagenomics and culture.</title>
        <authorList>
            <person name="Gilroy R."/>
            <person name="Ravi A."/>
            <person name="Getino M."/>
            <person name="Pursley I."/>
            <person name="Horton D.L."/>
            <person name="Alikhan N.F."/>
            <person name="Baker D."/>
            <person name="Gharbi K."/>
            <person name="Hall N."/>
            <person name="Watson M."/>
            <person name="Adriaenssens E.M."/>
            <person name="Foster-Nyarko E."/>
            <person name="Jarju S."/>
            <person name="Secka A."/>
            <person name="Antonio M."/>
            <person name="Oren A."/>
            <person name="Chaudhuri R.R."/>
            <person name="La Ragione R."/>
            <person name="Hildebrand F."/>
            <person name="Pallen M.J."/>
        </authorList>
    </citation>
    <scope>NUCLEOTIDE SEQUENCE</scope>
    <source>
        <strain evidence="7">ChiHjej12B11-24981</strain>
    </source>
</reference>
<dbReference type="Proteomes" id="UP000824023">
    <property type="component" value="Unassembled WGS sequence"/>
</dbReference>
<accession>A0A9D2A4W8</accession>
<dbReference type="InterPro" id="IPR002937">
    <property type="entry name" value="Amino_oxidase"/>
</dbReference>
<dbReference type="GO" id="GO:0016491">
    <property type="term" value="F:oxidoreductase activity"/>
    <property type="evidence" value="ECO:0007669"/>
    <property type="project" value="InterPro"/>
</dbReference>
<dbReference type="Gene3D" id="3.50.50.60">
    <property type="entry name" value="FAD/NAD(P)-binding domain"/>
    <property type="match status" value="2"/>
</dbReference>
<comment type="caution">
    <text evidence="7">The sequence shown here is derived from an EMBL/GenBank/DDBJ whole genome shotgun (WGS) entry which is preliminary data.</text>
</comment>
<dbReference type="SUPFAM" id="SSF51905">
    <property type="entry name" value="FAD/NAD(P)-binding domain"/>
    <property type="match status" value="1"/>
</dbReference>
<keyword evidence="4" id="KW-0521">NADP</keyword>
<reference evidence="7" key="2">
    <citation type="submission" date="2021-04" db="EMBL/GenBank/DDBJ databases">
        <authorList>
            <person name="Gilroy R."/>
        </authorList>
    </citation>
    <scope>NUCLEOTIDE SEQUENCE</scope>
    <source>
        <strain evidence="7">ChiHjej12B11-24981</strain>
    </source>
</reference>
<dbReference type="AlphaFoldDB" id="A0A9D2A4W8"/>
<feature type="domain" description="Amine oxidase" evidence="6">
    <location>
        <begin position="12"/>
        <end position="478"/>
    </location>
</feature>
<keyword evidence="1" id="KW-0285">Flavoprotein</keyword>
<dbReference type="PANTHER" id="PTHR46091:SF3">
    <property type="entry name" value="AMINE OXIDASE DOMAIN-CONTAINING PROTEIN"/>
    <property type="match status" value="1"/>
</dbReference>
<evidence type="ECO:0000256" key="3">
    <source>
        <dbReference type="ARBA" id="ARBA00022827"/>
    </source>
</evidence>
<dbReference type="EMBL" id="DXCK01000031">
    <property type="protein sequence ID" value="HIZ00962.1"/>
    <property type="molecule type" value="Genomic_DNA"/>
</dbReference>
<proteinExistence type="predicted"/>
<evidence type="ECO:0000313" key="7">
    <source>
        <dbReference type="EMBL" id="HIZ00962.1"/>
    </source>
</evidence>
<keyword evidence="2" id="KW-0732">Signal</keyword>
<name>A0A9D2A4W8_9BACE</name>
<dbReference type="Pfam" id="PF01593">
    <property type="entry name" value="Amino_oxidase"/>
    <property type="match status" value="1"/>
</dbReference>